<evidence type="ECO:0000313" key="3">
    <source>
        <dbReference type="Proteomes" id="UP000482960"/>
    </source>
</evidence>
<accession>A0A6V8LH74</accession>
<dbReference type="Gene3D" id="2.30.30.140">
    <property type="match status" value="1"/>
</dbReference>
<dbReference type="GO" id="GO:0051604">
    <property type="term" value="P:protein maturation"/>
    <property type="evidence" value="ECO:0007669"/>
    <property type="project" value="TreeGrafter"/>
</dbReference>
<dbReference type="PROSITE" id="PS01097">
    <property type="entry name" value="HUPF_HYPC"/>
    <property type="match status" value="1"/>
</dbReference>
<protein>
    <submittedName>
        <fullName evidence="2">Hydrogenase assembly protein HupF</fullName>
    </submittedName>
</protein>
<sequence length="84" mass="9019">MCLGIPARVLSVGVDHPDLASVDMVGATRNINVGLLDEGESVRVGDWILVHMGFALQKMTEQEAIDAIDALSAERTALSDWEPT</sequence>
<dbReference type="PANTHER" id="PTHR35177">
    <property type="entry name" value="HYDROGENASE MATURATION FACTOR HYBG"/>
    <property type="match status" value="1"/>
</dbReference>
<dbReference type="GO" id="GO:0005506">
    <property type="term" value="F:iron ion binding"/>
    <property type="evidence" value="ECO:0007669"/>
    <property type="project" value="TreeGrafter"/>
</dbReference>
<dbReference type="InterPro" id="IPR019812">
    <property type="entry name" value="Hydgase_assmbl_chp_CS"/>
</dbReference>
<dbReference type="PANTHER" id="PTHR35177:SF2">
    <property type="entry name" value="HYDROGENASE MATURATION FACTOR HYBG"/>
    <property type="match status" value="1"/>
</dbReference>
<dbReference type="SUPFAM" id="SSF159127">
    <property type="entry name" value="HupF/HypC-like"/>
    <property type="match status" value="1"/>
</dbReference>
<evidence type="ECO:0000256" key="1">
    <source>
        <dbReference type="ARBA" id="ARBA00006018"/>
    </source>
</evidence>
<comment type="similarity">
    <text evidence="1">Belongs to the HupF/HypC family.</text>
</comment>
<name>A0A6V8LH74_9ACTN</name>
<dbReference type="PRINTS" id="PR00445">
    <property type="entry name" value="HUPFHYPC"/>
</dbReference>
<comment type="caution">
    <text evidence="2">The sequence shown here is derived from an EMBL/GenBank/DDBJ whole genome shotgun (WGS) entry which is preliminary data.</text>
</comment>
<dbReference type="AlphaFoldDB" id="A0A6V8LH74"/>
<dbReference type="NCBIfam" id="TIGR00074">
    <property type="entry name" value="hypC_hupF"/>
    <property type="match status" value="1"/>
</dbReference>
<dbReference type="Pfam" id="PF01455">
    <property type="entry name" value="HupF_HypC"/>
    <property type="match status" value="1"/>
</dbReference>
<reference evidence="2 3" key="1">
    <citation type="submission" date="2020-03" db="EMBL/GenBank/DDBJ databases">
        <title>Whole genome shotgun sequence of Phytohabitans rumicis NBRC 108638.</title>
        <authorList>
            <person name="Komaki H."/>
            <person name="Tamura T."/>
        </authorList>
    </citation>
    <scope>NUCLEOTIDE SEQUENCE [LARGE SCALE GENOMIC DNA]</scope>
    <source>
        <strain evidence="2 3">NBRC 108638</strain>
    </source>
</reference>
<dbReference type="Proteomes" id="UP000482960">
    <property type="component" value="Unassembled WGS sequence"/>
</dbReference>
<evidence type="ECO:0000313" key="2">
    <source>
        <dbReference type="EMBL" id="GFJ94211.1"/>
    </source>
</evidence>
<organism evidence="2 3">
    <name type="scientific">Phytohabitans rumicis</name>
    <dbReference type="NCBI Taxonomy" id="1076125"/>
    <lineage>
        <taxon>Bacteria</taxon>
        <taxon>Bacillati</taxon>
        <taxon>Actinomycetota</taxon>
        <taxon>Actinomycetes</taxon>
        <taxon>Micromonosporales</taxon>
        <taxon>Micromonosporaceae</taxon>
    </lineage>
</organism>
<gene>
    <name evidence="2" type="primary">hypC</name>
    <name evidence="2" type="ORF">Prum_078530</name>
</gene>
<dbReference type="EMBL" id="BLPG01000001">
    <property type="protein sequence ID" value="GFJ94211.1"/>
    <property type="molecule type" value="Genomic_DNA"/>
</dbReference>
<dbReference type="GO" id="GO:1902670">
    <property type="term" value="F:carbon dioxide binding"/>
    <property type="evidence" value="ECO:0007669"/>
    <property type="project" value="TreeGrafter"/>
</dbReference>
<keyword evidence="3" id="KW-1185">Reference proteome</keyword>
<proteinExistence type="inferred from homology"/>
<dbReference type="RefSeq" id="WP_173081177.1">
    <property type="nucleotide sequence ID" value="NZ_BAABJB010000018.1"/>
</dbReference>
<reference evidence="2 3" key="2">
    <citation type="submission" date="2020-03" db="EMBL/GenBank/DDBJ databases">
        <authorList>
            <person name="Ichikawa N."/>
            <person name="Kimura A."/>
            <person name="Kitahashi Y."/>
            <person name="Uohara A."/>
        </authorList>
    </citation>
    <scope>NUCLEOTIDE SEQUENCE [LARGE SCALE GENOMIC DNA]</scope>
    <source>
        <strain evidence="2 3">NBRC 108638</strain>
    </source>
</reference>
<dbReference type="InterPro" id="IPR001109">
    <property type="entry name" value="Hydrogenase_HupF/HypC"/>
</dbReference>